<dbReference type="Gene3D" id="3.40.190.170">
    <property type="entry name" value="Bacterial extracellular solute-binding protein, family 7"/>
    <property type="match status" value="1"/>
</dbReference>
<dbReference type="InterPro" id="IPR026289">
    <property type="entry name" value="SBP_TakP-like"/>
</dbReference>
<dbReference type="Pfam" id="PF03480">
    <property type="entry name" value="DctP"/>
    <property type="match status" value="1"/>
</dbReference>
<dbReference type="Gene3D" id="3.40.190.10">
    <property type="entry name" value="Periplasmic binding protein-like II"/>
    <property type="match status" value="1"/>
</dbReference>
<reference evidence="2 3" key="1">
    <citation type="submission" date="2024-03" db="EMBL/GenBank/DDBJ databases">
        <title>Novel species of the genus Variovorax.</title>
        <authorList>
            <person name="Liu Q."/>
            <person name="Xin Y.-H."/>
        </authorList>
    </citation>
    <scope>NUCLEOTIDE SEQUENCE [LARGE SCALE GENOMIC DNA]</scope>
    <source>
        <strain evidence="2 3">KACC 18901</strain>
    </source>
</reference>
<protein>
    <submittedName>
        <fullName evidence="2">TRAP transporter substrate-binding protein DctP</fullName>
    </submittedName>
</protein>
<proteinExistence type="predicted"/>
<dbReference type="PANTHER" id="PTHR33376">
    <property type="match status" value="1"/>
</dbReference>
<dbReference type="PIRSF" id="PIRSF039026">
    <property type="entry name" value="SiaP"/>
    <property type="match status" value="1"/>
</dbReference>
<evidence type="ECO:0000256" key="1">
    <source>
        <dbReference type="ARBA" id="ARBA00022729"/>
    </source>
</evidence>
<dbReference type="NCBIfam" id="NF037995">
    <property type="entry name" value="TRAP_S1"/>
    <property type="match status" value="1"/>
</dbReference>
<sequence length="354" mass="37633">MRNAGVAGVLAAGLAPAVHAQASVRWRLASSFPSSHSNLFGAAAAFADAVRAMTGGRFDISVHAGGELMTSQGVVDAVQRGSIEMAHTSTSSFYEKNPAFAIGGGLPFGLDGAQTAAWMQAGNGRKLMNGFYAAYSMVGFDAGNTGLQMSGWYRKPIRKASDFKLLTVRVTGGPMDAVMERLGAVPELVAVPELRQALAKRRIDAAEWLGPSDDLALGLPGAVPYYYGPGWWNGGQNISFLINQKALAALSAENKAIVEAAAAQAAAAMRARYDVSNANALKDLAARRIAVQNFPPSVIRAVYAAAREVYDENSEKSPEWKKIHADYLAFQRSQLRLASLGGAHMEVLTSKKQR</sequence>
<comment type="caution">
    <text evidence="2">The sequence shown here is derived from an EMBL/GenBank/DDBJ whole genome shotgun (WGS) entry which is preliminary data.</text>
</comment>
<organism evidence="2 3">
    <name type="scientific">Variovorax robiniae</name>
    <dbReference type="NCBI Taxonomy" id="1836199"/>
    <lineage>
        <taxon>Bacteria</taxon>
        <taxon>Pseudomonadati</taxon>
        <taxon>Pseudomonadota</taxon>
        <taxon>Betaproteobacteria</taxon>
        <taxon>Burkholderiales</taxon>
        <taxon>Comamonadaceae</taxon>
        <taxon>Variovorax</taxon>
    </lineage>
</organism>
<accession>A0ABU8X2Q6</accession>
<gene>
    <name evidence="2" type="primary">dctP</name>
    <name evidence="2" type="ORF">WKW79_05855</name>
</gene>
<dbReference type="EMBL" id="JBBKZS010000002">
    <property type="protein sequence ID" value="MEJ8854082.1"/>
    <property type="molecule type" value="Genomic_DNA"/>
</dbReference>
<dbReference type="InterPro" id="IPR038404">
    <property type="entry name" value="TRAP_DctP_sf"/>
</dbReference>
<dbReference type="RefSeq" id="WP_340334171.1">
    <property type="nucleotide sequence ID" value="NZ_JBBKZS010000002.1"/>
</dbReference>
<name>A0ABU8X2Q6_9BURK</name>
<dbReference type="PANTHER" id="PTHR33376:SF5">
    <property type="entry name" value="EXTRACYTOPLASMIC SOLUTE RECEPTOR PROTEIN"/>
    <property type="match status" value="1"/>
</dbReference>
<dbReference type="InterPro" id="IPR018389">
    <property type="entry name" value="DctP_fam"/>
</dbReference>
<evidence type="ECO:0000313" key="2">
    <source>
        <dbReference type="EMBL" id="MEJ8854082.1"/>
    </source>
</evidence>
<evidence type="ECO:0000313" key="3">
    <source>
        <dbReference type="Proteomes" id="UP001367030"/>
    </source>
</evidence>
<dbReference type="Proteomes" id="UP001367030">
    <property type="component" value="Unassembled WGS sequence"/>
</dbReference>
<keyword evidence="1" id="KW-0732">Signal</keyword>
<keyword evidence="3" id="KW-1185">Reference proteome</keyword>